<dbReference type="InterPro" id="IPR036812">
    <property type="entry name" value="NAD(P)_OxRdtase_dom_sf"/>
</dbReference>
<dbReference type="PROSITE" id="PS00062">
    <property type="entry name" value="ALDOKETO_REDUCTASE_2"/>
    <property type="match status" value="1"/>
</dbReference>
<name>A0A0R2DVX2_9LACO</name>
<dbReference type="FunFam" id="3.20.20.100:FF:000015">
    <property type="entry name" value="Oxidoreductase, aldo/keto reductase family"/>
    <property type="match status" value="1"/>
</dbReference>
<dbReference type="PIRSF" id="PIRSF000097">
    <property type="entry name" value="AKR"/>
    <property type="match status" value="1"/>
</dbReference>
<protein>
    <submittedName>
        <fullName evidence="8">Oxidoreductase</fullName>
    </submittedName>
</protein>
<dbReference type="Gene3D" id="3.20.20.100">
    <property type="entry name" value="NADP-dependent oxidoreductase domain"/>
    <property type="match status" value="1"/>
</dbReference>
<feature type="domain" description="NADP-dependent oxidoreductase" evidence="7">
    <location>
        <begin position="20"/>
        <end position="264"/>
    </location>
</feature>
<evidence type="ECO:0000256" key="2">
    <source>
        <dbReference type="ARBA" id="ARBA00022857"/>
    </source>
</evidence>
<feature type="binding site" evidence="5">
    <location>
        <position position="115"/>
    </location>
    <ligand>
        <name>substrate</name>
    </ligand>
</feature>
<keyword evidence="3" id="KW-0560">Oxidoreductase</keyword>
<keyword evidence="2" id="KW-0521">NADP</keyword>
<dbReference type="RefSeq" id="WP_056974100.1">
    <property type="nucleotide sequence ID" value="NZ_AYZL01000006.1"/>
</dbReference>
<dbReference type="PATRIC" id="fig|1423744.4.peg.1166"/>
<evidence type="ECO:0000256" key="6">
    <source>
        <dbReference type="PIRSR" id="PIRSR000097-3"/>
    </source>
</evidence>
<evidence type="ECO:0000256" key="1">
    <source>
        <dbReference type="ARBA" id="ARBA00007905"/>
    </source>
</evidence>
<dbReference type="STRING" id="1423744.FC86_GL001136"/>
<dbReference type="Proteomes" id="UP000051378">
    <property type="component" value="Unassembled WGS sequence"/>
</dbReference>
<dbReference type="AlphaFoldDB" id="A0A0R2DVX2"/>
<dbReference type="CDD" id="cd19071">
    <property type="entry name" value="AKR_AKR1-5-like"/>
    <property type="match status" value="1"/>
</dbReference>
<keyword evidence="9" id="KW-1185">Reference proteome</keyword>
<dbReference type="GO" id="GO:0016616">
    <property type="term" value="F:oxidoreductase activity, acting on the CH-OH group of donors, NAD or NADP as acceptor"/>
    <property type="evidence" value="ECO:0007669"/>
    <property type="project" value="UniProtKB-ARBA"/>
</dbReference>
<dbReference type="InterPro" id="IPR020471">
    <property type="entry name" value="AKR"/>
</dbReference>
<accession>A0A0R2DVX2</accession>
<feature type="active site" description="Proton donor" evidence="4">
    <location>
        <position position="53"/>
    </location>
</feature>
<organism evidence="8 9">
    <name type="scientific">Holzapfeliella floricola DSM 23037 = JCM 16512</name>
    <dbReference type="NCBI Taxonomy" id="1423744"/>
    <lineage>
        <taxon>Bacteria</taxon>
        <taxon>Bacillati</taxon>
        <taxon>Bacillota</taxon>
        <taxon>Bacilli</taxon>
        <taxon>Lactobacillales</taxon>
        <taxon>Lactobacillaceae</taxon>
        <taxon>Holzapfeliella</taxon>
    </lineage>
</organism>
<dbReference type="SUPFAM" id="SSF51430">
    <property type="entry name" value="NAD(P)-linked oxidoreductase"/>
    <property type="match status" value="1"/>
</dbReference>
<dbReference type="PANTHER" id="PTHR43827:SF3">
    <property type="entry name" value="NADP-DEPENDENT OXIDOREDUCTASE DOMAIN-CONTAINING PROTEIN"/>
    <property type="match status" value="1"/>
</dbReference>
<comment type="caution">
    <text evidence="8">The sequence shown here is derived from an EMBL/GenBank/DDBJ whole genome shotgun (WGS) entry which is preliminary data.</text>
</comment>
<dbReference type="PRINTS" id="PR00069">
    <property type="entry name" value="ALDKETRDTASE"/>
</dbReference>
<evidence type="ECO:0000313" key="9">
    <source>
        <dbReference type="Proteomes" id="UP000051378"/>
    </source>
</evidence>
<dbReference type="InterPro" id="IPR018170">
    <property type="entry name" value="Aldo/ket_reductase_CS"/>
</dbReference>
<evidence type="ECO:0000313" key="8">
    <source>
        <dbReference type="EMBL" id="KRN04780.1"/>
    </source>
</evidence>
<evidence type="ECO:0000256" key="5">
    <source>
        <dbReference type="PIRSR" id="PIRSR000097-2"/>
    </source>
</evidence>
<evidence type="ECO:0000256" key="3">
    <source>
        <dbReference type="ARBA" id="ARBA00023002"/>
    </source>
</evidence>
<proteinExistence type="inferred from homology"/>
<gene>
    <name evidence="8" type="ORF">FC86_GL001136</name>
</gene>
<feature type="site" description="Lowers pKa of active site Tyr" evidence="6">
    <location>
        <position position="82"/>
    </location>
</feature>
<dbReference type="PANTHER" id="PTHR43827">
    <property type="entry name" value="2,5-DIKETO-D-GLUCONIC ACID REDUCTASE"/>
    <property type="match status" value="1"/>
</dbReference>
<dbReference type="EMBL" id="AYZL01000006">
    <property type="protein sequence ID" value="KRN04780.1"/>
    <property type="molecule type" value="Genomic_DNA"/>
</dbReference>
<reference evidence="8 9" key="1">
    <citation type="journal article" date="2015" name="Genome Announc.">
        <title>Expanding the biotechnology potential of lactobacilli through comparative genomics of 213 strains and associated genera.</title>
        <authorList>
            <person name="Sun Z."/>
            <person name="Harris H.M."/>
            <person name="McCann A."/>
            <person name="Guo C."/>
            <person name="Argimon S."/>
            <person name="Zhang W."/>
            <person name="Yang X."/>
            <person name="Jeffery I.B."/>
            <person name="Cooney J.C."/>
            <person name="Kagawa T.F."/>
            <person name="Liu W."/>
            <person name="Song Y."/>
            <person name="Salvetti E."/>
            <person name="Wrobel A."/>
            <person name="Rasinkangas P."/>
            <person name="Parkhill J."/>
            <person name="Rea M.C."/>
            <person name="O'Sullivan O."/>
            <person name="Ritari J."/>
            <person name="Douillard F.P."/>
            <person name="Paul Ross R."/>
            <person name="Yang R."/>
            <person name="Briner A.E."/>
            <person name="Felis G.E."/>
            <person name="de Vos W.M."/>
            <person name="Barrangou R."/>
            <person name="Klaenhammer T.R."/>
            <person name="Caufield P.W."/>
            <person name="Cui Y."/>
            <person name="Zhang H."/>
            <person name="O'Toole P.W."/>
        </authorList>
    </citation>
    <scope>NUCLEOTIDE SEQUENCE [LARGE SCALE GENOMIC DNA]</scope>
    <source>
        <strain evidence="8 9">DSM 23037</strain>
    </source>
</reference>
<dbReference type="InterPro" id="IPR023210">
    <property type="entry name" value="NADP_OxRdtase_dom"/>
</dbReference>
<comment type="similarity">
    <text evidence="1">Belongs to the aldo/keto reductase family.</text>
</comment>
<sequence length="292" mass="33077">MSFDLSTRITLNNGTSIPQMGLGVWKSNNTQAKEAVMLGLKHGYEMFDTAKQYGNERGVGEGLVEGLKAVGKTREDIFLTTKIFGGDQGYQETLDAIDGQLERLQTDYVDLLLVHWPVTGKYVDTWRAVEEIYKAGKARAIGVSNFDNERMQNLLDHATIIPAVNQMEYNPLIQERDILAFNQQHGIHLQAWSPLGGGAVLNDPELKQIADKYNKTVAQIVLRWNFQSGIITIPKSVHEERIQQNADIFDFELSAQDMQKLYSMNQEKRSLWYNDFSWEGGSINEAVEEWGD</sequence>
<evidence type="ECO:0000256" key="4">
    <source>
        <dbReference type="PIRSR" id="PIRSR000097-1"/>
    </source>
</evidence>
<evidence type="ECO:0000259" key="7">
    <source>
        <dbReference type="Pfam" id="PF00248"/>
    </source>
</evidence>
<dbReference type="OrthoDB" id="9804790at2"/>
<dbReference type="PROSITE" id="PS00063">
    <property type="entry name" value="ALDOKETO_REDUCTASE_3"/>
    <property type="match status" value="1"/>
</dbReference>
<dbReference type="Pfam" id="PF00248">
    <property type="entry name" value="Aldo_ket_red"/>
    <property type="match status" value="1"/>
</dbReference>